<sequence length="383" mass="40745">MLPLAGVRVVEFCQVLAGPYCGMLLADLGAEVIKVEPPEGDMMRQWPPITEGYSENFASINRNKRSVVLDLKDPAQKAAARKLILTADVVLENNRPGVMDRLGLGYESFRAERPGLVYCSISAFGQSGPRSGEGGFDVTVQAMSGIMSVTGEPDGAPVKCGVPVSDTGTGLYAAFTIVSVLRRVAGGGAGAHIDASMLGCSLGMAALQTSEFFGTGNDPKKLGSAHPRNAPYQAFKCADGHFVIAAGNNKLWEAVTQVVGRPDLFADPRFATTQSRAANQVALKDLLEVEFAKQGVDHWLAAFEKAGVPQGRINTYSQILADPQVAHMGWVEEMELPSGVKTRTFGSPVRISATDISKRRDPPGLGADTEAIFGNTFERKAAE</sequence>
<dbReference type="InterPro" id="IPR003673">
    <property type="entry name" value="CoA-Trfase_fam_III"/>
</dbReference>
<gene>
    <name evidence="1" type="ORF">KQ910_01595</name>
</gene>
<keyword evidence="2" id="KW-1185">Reference proteome</keyword>
<dbReference type="Pfam" id="PF02515">
    <property type="entry name" value="CoA_transf_3"/>
    <property type="match status" value="1"/>
</dbReference>
<comment type="caution">
    <text evidence="1">The sequence shown here is derived from an EMBL/GenBank/DDBJ whole genome shotgun (WGS) entry which is preliminary data.</text>
</comment>
<evidence type="ECO:0000313" key="1">
    <source>
        <dbReference type="EMBL" id="MBU8872432.1"/>
    </source>
</evidence>
<dbReference type="GO" id="GO:0016740">
    <property type="term" value="F:transferase activity"/>
    <property type="evidence" value="ECO:0007669"/>
    <property type="project" value="UniProtKB-KW"/>
</dbReference>
<evidence type="ECO:0000313" key="2">
    <source>
        <dbReference type="Proteomes" id="UP000727907"/>
    </source>
</evidence>
<accession>A0ABS6IFB0</accession>
<protein>
    <submittedName>
        <fullName evidence="1">CoA transferase</fullName>
    </submittedName>
</protein>
<organism evidence="1 2">
    <name type="scientific">Reyranella humidisoli</name>
    <dbReference type="NCBI Taxonomy" id="2849149"/>
    <lineage>
        <taxon>Bacteria</taxon>
        <taxon>Pseudomonadati</taxon>
        <taxon>Pseudomonadota</taxon>
        <taxon>Alphaproteobacteria</taxon>
        <taxon>Hyphomicrobiales</taxon>
        <taxon>Reyranellaceae</taxon>
        <taxon>Reyranella</taxon>
    </lineage>
</organism>
<keyword evidence="1" id="KW-0808">Transferase</keyword>
<dbReference type="PANTHER" id="PTHR48207">
    <property type="entry name" value="SUCCINATE--HYDROXYMETHYLGLUTARATE COA-TRANSFERASE"/>
    <property type="match status" value="1"/>
</dbReference>
<dbReference type="RefSeq" id="WP_216956450.1">
    <property type="nucleotide sequence ID" value="NZ_JAHOPB010000001.1"/>
</dbReference>
<dbReference type="InterPro" id="IPR050483">
    <property type="entry name" value="CoA-transferase_III_domain"/>
</dbReference>
<dbReference type="PANTHER" id="PTHR48207:SF3">
    <property type="entry name" value="SUCCINATE--HYDROXYMETHYLGLUTARATE COA-TRANSFERASE"/>
    <property type="match status" value="1"/>
</dbReference>
<proteinExistence type="predicted"/>
<dbReference type="Proteomes" id="UP000727907">
    <property type="component" value="Unassembled WGS sequence"/>
</dbReference>
<reference evidence="1 2" key="1">
    <citation type="submission" date="2021-06" db="EMBL/GenBank/DDBJ databases">
        <authorList>
            <person name="Lee D.H."/>
        </authorList>
    </citation>
    <scope>NUCLEOTIDE SEQUENCE [LARGE SCALE GENOMIC DNA]</scope>
    <source>
        <strain evidence="1 2">MMS21-HV4-11</strain>
    </source>
</reference>
<dbReference type="EMBL" id="JAHOPB010000001">
    <property type="protein sequence ID" value="MBU8872432.1"/>
    <property type="molecule type" value="Genomic_DNA"/>
</dbReference>
<name>A0ABS6IFB0_9HYPH</name>